<accession>A0ABV0ECL3</accession>
<dbReference type="CDD" id="cd10969">
    <property type="entry name" value="CE4_Ecf1_like_5s"/>
    <property type="match status" value="1"/>
</dbReference>
<keyword evidence="1" id="KW-0732">Signal</keyword>
<dbReference type="InterPro" id="IPR002509">
    <property type="entry name" value="NODB_dom"/>
</dbReference>
<evidence type="ECO:0000256" key="1">
    <source>
        <dbReference type="ARBA" id="ARBA00022729"/>
    </source>
</evidence>
<dbReference type="EC" id="3.-.-.-" evidence="3"/>
<proteinExistence type="predicted"/>
<dbReference type="Pfam" id="PF01522">
    <property type="entry name" value="Polysacc_deac_1"/>
    <property type="match status" value="1"/>
</dbReference>
<dbReference type="PANTHER" id="PTHR34216:SF13">
    <property type="entry name" value="XYLANASE_CHITIN DEACETYLASE"/>
    <property type="match status" value="1"/>
</dbReference>
<organism evidence="3 4">
    <name type="scientific">Thiobacter aerophilum</name>
    <dbReference type="NCBI Taxonomy" id="3121275"/>
    <lineage>
        <taxon>Bacteria</taxon>
        <taxon>Pseudomonadati</taxon>
        <taxon>Pseudomonadota</taxon>
        <taxon>Betaproteobacteria</taxon>
        <taxon>Burkholderiales</taxon>
        <taxon>Thiobacteraceae</taxon>
        <taxon>Thiobacter</taxon>
    </lineage>
</organism>
<protein>
    <submittedName>
        <fullName evidence="3">Polysaccharide deacetylase family protein</fullName>
        <ecNumber evidence="3">3.-.-.-</ecNumber>
    </submittedName>
</protein>
<reference evidence="3 4" key="1">
    <citation type="submission" date="2024-02" db="EMBL/GenBank/DDBJ databases">
        <title>New thermophilic sulfur-oxidizing bacteria from a hot springs of the Uzon caldera (Kamchatka, Russia).</title>
        <authorList>
            <person name="Dukat A.M."/>
            <person name="Elcheninov A.G."/>
            <person name="Frolov E.N."/>
        </authorList>
    </citation>
    <scope>NUCLEOTIDE SEQUENCE [LARGE SCALE GENOMIC DNA]</scope>
    <source>
        <strain evidence="3 4">AK1</strain>
    </source>
</reference>
<name>A0ABV0ECL3_9BURK</name>
<dbReference type="PROSITE" id="PS51677">
    <property type="entry name" value="NODB"/>
    <property type="match status" value="1"/>
</dbReference>
<dbReference type="InterPro" id="IPR011330">
    <property type="entry name" value="Glyco_hydro/deAcase_b/a-brl"/>
</dbReference>
<dbReference type="RefSeq" id="WP_347307453.1">
    <property type="nucleotide sequence ID" value="NZ_JBAJEX010000002.1"/>
</dbReference>
<gene>
    <name evidence="3" type="ORF">V6E02_04215</name>
</gene>
<dbReference type="PANTHER" id="PTHR34216">
    <property type="match status" value="1"/>
</dbReference>
<sequence>MSTAQALPILMYHHVSPQPGLVTVSPENFRDQMHWLAHHGWHTVGTAELEAFLAGAPLPARSVMLTFDDGYLDNFIHAYPVLREYGHRAVIFAITGSIGDGPVRKEAPCPDHKTCKRLIAEGQADTVMLRWSEIEAMEASGHVEIHSHTHSHRRWDLEYRDPAERLSALAQDLAQSRAVLEARLGRVVRHLCWPWGLHPDGYDRIAEEQGLNFRYLTVRGVVTRRSPRDGLARIAVKDQGGRWLEQRLAVYRRPWLAYLYLHLRGKQGR</sequence>
<evidence type="ECO:0000259" key="2">
    <source>
        <dbReference type="PROSITE" id="PS51677"/>
    </source>
</evidence>
<dbReference type="GO" id="GO:0016787">
    <property type="term" value="F:hydrolase activity"/>
    <property type="evidence" value="ECO:0007669"/>
    <property type="project" value="UniProtKB-KW"/>
</dbReference>
<dbReference type="SUPFAM" id="SSF88713">
    <property type="entry name" value="Glycoside hydrolase/deacetylase"/>
    <property type="match status" value="1"/>
</dbReference>
<keyword evidence="3" id="KW-0378">Hydrolase</keyword>
<dbReference type="Proteomes" id="UP001482231">
    <property type="component" value="Unassembled WGS sequence"/>
</dbReference>
<dbReference type="EMBL" id="JBAJEX010000002">
    <property type="protein sequence ID" value="MEO1766412.1"/>
    <property type="molecule type" value="Genomic_DNA"/>
</dbReference>
<dbReference type="Gene3D" id="3.20.20.370">
    <property type="entry name" value="Glycoside hydrolase/deacetylase"/>
    <property type="match status" value="1"/>
</dbReference>
<evidence type="ECO:0000313" key="3">
    <source>
        <dbReference type="EMBL" id="MEO1766412.1"/>
    </source>
</evidence>
<keyword evidence="4" id="KW-1185">Reference proteome</keyword>
<dbReference type="InterPro" id="IPR051398">
    <property type="entry name" value="Polysacch_Deacetylase"/>
</dbReference>
<evidence type="ECO:0000313" key="4">
    <source>
        <dbReference type="Proteomes" id="UP001482231"/>
    </source>
</evidence>
<feature type="domain" description="NodB homology" evidence="2">
    <location>
        <begin position="61"/>
        <end position="269"/>
    </location>
</feature>
<comment type="caution">
    <text evidence="3">The sequence shown here is derived from an EMBL/GenBank/DDBJ whole genome shotgun (WGS) entry which is preliminary data.</text>
</comment>